<comment type="caution">
    <text evidence="2">The sequence shown here is derived from an EMBL/GenBank/DDBJ whole genome shotgun (WGS) entry which is preliminary data.</text>
</comment>
<feature type="chain" id="PRO_5035289056" description="Outer membrane protein beta-barrel domain-containing protein" evidence="1">
    <location>
        <begin position="24"/>
        <end position="215"/>
    </location>
</feature>
<name>A0A8J7RMR1_9BACT</name>
<organism evidence="2 3">
    <name type="scientific">Natronogracilivirga saccharolytica</name>
    <dbReference type="NCBI Taxonomy" id="2812953"/>
    <lineage>
        <taxon>Bacteria</taxon>
        <taxon>Pseudomonadati</taxon>
        <taxon>Balneolota</taxon>
        <taxon>Balneolia</taxon>
        <taxon>Balneolales</taxon>
        <taxon>Cyclonatronaceae</taxon>
        <taxon>Natronogracilivirga</taxon>
    </lineage>
</organism>
<evidence type="ECO:0008006" key="4">
    <source>
        <dbReference type="Google" id="ProtNLM"/>
    </source>
</evidence>
<keyword evidence="3" id="KW-1185">Reference proteome</keyword>
<evidence type="ECO:0000313" key="2">
    <source>
        <dbReference type="EMBL" id="MBP3192888.1"/>
    </source>
</evidence>
<evidence type="ECO:0000313" key="3">
    <source>
        <dbReference type="Proteomes" id="UP000673975"/>
    </source>
</evidence>
<proteinExistence type="predicted"/>
<keyword evidence="1" id="KW-0732">Signal</keyword>
<gene>
    <name evidence="2" type="ORF">NATSA_09460</name>
</gene>
<dbReference type="EMBL" id="JAFIDN010000006">
    <property type="protein sequence ID" value="MBP3192888.1"/>
    <property type="molecule type" value="Genomic_DNA"/>
</dbReference>
<protein>
    <recommendedName>
        <fullName evidence="4">Outer membrane protein beta-barrel domain-containing protein</fullName>
    </recommendedName>
</protein>
<dbReference type="AlphaFoldDB" id="A0A8J7RMR1"/>
<accession>A0A8J7RMR1</accession>
<evidence type="ECO:0000256" key="1">
    <source>
        <dbReference type="SAM" id="SignalP"/>
    </source>
</evidence>
<dbReference type="RefSeq" id="WP_210512013.1">
    <property type="nucleotide sequence ID" value="NZ_JAFIDN010000006.1"/>
</dbReference>
<sequence length="215" mass="24377">MIHLYKTPVLCLVLLIAAGSLQARQPDDSESNPLERSGRNAVYVEMLGNAINLLSINYERSLQDNLHARIGFSYFGFSDELRYEDRGDDLFVDVFSIPASVSYTLFEGVRQLELGLGLTYVGFSFNGGPYDLGYEDVELGNRYRGLALTSIISYRVSVSDYLFRIGLYPYYMITIDSELTGFFHELDDRGAINLNDFLDLRGFQWMPGLSFGRSF</sequence>
<dbReference type="Proteomes" id="UP000673975">
    <property type="component" value="Unassembled WGS sequence"/>
</dbReference>
<reference evidence="2" key="1">
    <citation type="submission" date="2021-02" db="EMBL/GenBank/DDBJ databases">
        <title>Natronogracilivirga saccharolytica gen. nov. sp. nov. a new anaerobic, haloalkiliphilic carbohydrate-fermenting bacterium from soda lake and proposing of Cyclonatronumiaceae fam. nov. in the phylum Balneolaeota.</title>
        <authorList>
            <person name="Zhilina T.N."/>
            <person name="Sorokin D.Y."/>
            <person name="Zavarzina D.G."/>
            <person name="Toshchakov S.V."/>
            <person name="Kublanov I.V."/>
        </authorList>
    </citation>
    <scope>NUCLEOTIDE SEQUENCE</scope>
    <source>
        <strain evidence="2">Z-1702</strain>
    </source>
</reference>
<feature type="signal peptide" evidence="1">
    <location>
        <begin position="1"/>
        <end position="23"/>
    </location>
</feature>